<comment type="subcellular location">
    <subcellularLocation>
        <location evidence="6">Cell membrane</location>
        <topology evidence="6">Multi-pass membrane protein</topology>
    </subcellularLocation>
    <subcellularLocation>
        <location evidence="1">Membrane</location>
        <topology evidence="1">Multi-pass membrane protein</topology>
    </subcellularLocation>
</comment>
<dbReference type="EMBL" id="JABELX010000015">
    <property type="protein sequence ID" value="NNH74575.1"/>
    <property type="molecule type" value="Genomic_DNA"/>
</dbReference>
<dbReference type="PANTHER" id="PTHR43229">
    <property type="entry name" value="NODULATION PROTEIN J"/>
    <property type="match status" value="1"/>
</dbReference>
<evidence type="ECO:0000256" key="2">
    <source>
        <dbReference type="ARBA" id="ARBA00022692"/>
    </source>
</evidence>
<dbReference type="InterPro" id="IPR051784">
    <property type="entry name" value="Nod_factor_ABC_transporter"/>
</dbReference>
<feature type="transmembrane region" description="Helical" evidence="6">
    <location>
        <begin position="160"/>
        <end position="185"/>
    </location>
</feature>
<keyword evidence="3 6" id="KW-1133">Transmembrane helix</keyword>
<feature type="transmembrane region" description="Helical" evidence="6">
    <location>
        <begin position="80"/>
        <end position="104"/>
    </location>
</feature>
<gene>
    <name evidence="8" type="ORF">HLB23_32805</name>
</gene>
<dbReference type="PIRSF" id="PIRSF006648">
    <property type="entry name" value="DrrB"/>
    <property type="match status" value="1"/>
</dbReference>
<organism evidence="8 9">
    <name type="scientific">Nocardia uniformis</name>
    <dbReference type="NCBI Taxonomy" id="53432"/>
    <lineage>
        <taxon>Bacteria</taxon>
        <taxon>Bacillati</taxon>
        <taxon>Actinomycetota</taxon>
        <taxon>Actinomycetes</taxon>
        <taxon>Mycobacteriales</taxon>
        <taxon>Nocardiaceae</taxon>
        <taxon>Nocardia</taxon>
    </lineage>
</organism>
<evidence type="ECO:0000259" key="7">
    <source>
        <dbReference type="PROSITE" id="PS51012"/>
    </source>
</evidence>
<keyword evidence="9" id="KW-1185">Reference proteome</keyword>
<dbReference type="GO" id="GO:0043190">
    <property type="term" value="C:ATP-binding cassette (ABC) transporter complex"/>
    <property type="evidence" value="ECO:0007669"/>
    <property type="project" value="InterPro"/>
</dbReference>
<keyword evidence="6" id="KW-1003">Cell membrane</keyword>
<evidence type="ECO:0000256" key="4">
    <source>
        <dbReference type="ARBA" id="ARBA00023136"/>
    </source>
</evidence>
<evidence type="ECO:0000256" key="3">
    <source>
        <dbReference type="ARBA" id="ARBA00022989"/>
    </source>
</evidence>
<keyword evidence="6" id="KW-0813">Transport</keyword>
<dbReference type="InterPro" id="IPR000412">
    <property type="entry name" value="ABC_2_transport"/>
</dbReference>
<accession>A0A849CDR2</accession>
<evidence type="ECO:0000256" key="1">
    <source>
        <dbReference type="ARBA" id="ARBA00004141"/>
    </source>
</evidence>
<reference evidence="8 9" key="1">
    <citation type="submission" date="2020-05" db="EMBL/GenBank/DDBJ databases">
        <title>MicrobeNet Type strains.</title>
        <authorList>
            <person name="Nicholson A.C."/>
        </authorList>
    </citation>
    <scope>NUCLEOTIDE SEQUENCE [LARGE SCALE GENOMIC DNA]</scope>
    <source>
        <strain evidence="8 9">JCM 3224</strain>
    </source>
</reference>
<dbReference type="PROSITE" id="PS51012">
    <property type="entry name" value="ABC_TM2"/>
    <property type="match status" value="1"/>
</dbReference>
<comment type="caution">
    <text evidence="8">The sequence shown here is derived from an EMBL/GenBank/DDBJ whole genome shotgun (WGS) entry which is preliminary data.</text>
</comment>
<comment type="similarity">
    <text evidence="6">Belongs to the ABC-2 integral membrane protein family.</text>
</comment>
<keyword evidence="2 6" id="KW-0812">Transmembrane</keyword>
<dbReference type="InterPro" id="IPR047817">
    <property type="entry name" value="ABC2_TM_bact-type"/>
</dbReference>
<evidence type="ECO:0000256" key="6">
    <source>
        <dbReference type="RuleBase" id="RU361157"/>
    </source>
</evidence>
<proteinExistence type="inferred from homology"/>
<evidence type="ECO:0000313" key="9">
    <source>
        <dbReference type="Proteomes" id="UP000586827"/>
    </source>
</evidence>
<sequence length="275" mass="28792">MTATIAVPTTRVTRIDRRPRVIRVGAGSAARQSMIMALRGLLVFRRSPQLLFDAVLLPIAAPVLFGSVFGTAVAGSVTDYLPILIPGVLVQIMLTMSVTTGVQLCEDVRSGVYDRFAAMPVARLAPIAGALTAGVVRYTIGATVVLLVGRVMGYRPDHPLGLVAAAVLVVFVTTALSWVFAVVGVSVTRPAAVQGISGLLLMLLTCASNALVPTSAMPSWLRAISDVNPVSHLVSAVRTLADTGRFGGDAVWSVATALVVMLVSALVTVRVLRPR</sequence>
<dbReference type="RefSeq" id="WP_067525499.1">
    <property type="nucleotide sequence ID" value="NZ_JABELX010000015.1"/>
</dbReference>
<keyword evidence="4 6" id="KW-0472">Membrane</keyword>
<evidence type="ECO:0000313" key="8">
    <source>
        <dbReference type="EMBL" id="NNH74575.1"/>
    </source>
</evidence>
<dbReference type="PANTHER" id="PTHR43229:SF2">
    <property type="entry name" value="NODULATION PROTEIN J"/>
    <property type="match status" value="1"/>
</dbReference>
<feature type="transmembrane region" description="Helical" evidence="6">
    <location>
        <begin position="250"/>
        <end position="272"/>
    </location>
</feature>
<feature type="transmembrane region" description="Helical" evidence="6">
    <location>
        <begin position="192"/>
        <end position="212"/>
    </location>
</feature>
<feature type="transmembrane region" description="Helical" evidence="6">
    <location>
        <begin position="124"/>
        <end position="148"/>
    </location>
</feature>
<protein>
    <recommendedName>
        <fullName evidence="6">Transport permease protein</fullName>
    </recommendedName>
</protein>
<dbReference type="AlphaFoldDB" id="A0A849CDR2"/>
<feature type="domain" description="ABC transmembrane type-2" evidence="7">
    <location>
        <begin position="49"/>
        <end position="275"/>
    </location>
</feature>
<dbReference type="Pfam" id="PF01061">
    <property type="entry name" value="ABC2_membrane"/>
    <property type="match status" value="1"/>
</dbReference>
<feature type="transmembrane region" description="Helical" evidence="6">
    <location>
        <begin position="50"/>
        <end position="74"/>
    </location>
</feature>
<name>A0A849CDR2_9NOCA</name>
<dbReference type="GO" id="GO:0140359">
    <property type="term" value="F:ABC-type transporter activity"/>
    <property type="evidence" value="ECO:0007669"/>
    <property type="project" value="InterPro"/>
</dbReference>
<dbReference type="InterPro" id="IPR013525">
    <property type="entry name" value="ABC2_TM"/>
</dbReference>
<keyword evidence="5" id="KW-0046">Antibiotic resistance</keyword>
<dbReference type="GO" id="GO:0046677">
    <property type="term" value="P:response to antibiotic"/>
    <property type="evidence" value="ECO:0007669"/>
    <property type="project" value="UniProtKB-KW"/>
</dbReference>
<dbReference type="Proteomes" id="UP000586827">
    <property type="component" value="Unassembled WGS sequence"/>
</dbReference>
<evidence type="ECO:0000256" key="5">
    <source>
        <dbReference type="ARBA" id="ARBA00023251"/>
    </source>
</evidence>